<dbReference type="SUPFAM" id="SSF54427">
    <property type="entry name" value="NTF2-like"/>
    <property type="match status" value="1"/>
</dbReference>
<dbReference type="Proteomes" id="UP000294927">
    <property type="component" value="Unassembled WGS sequence"/>
</dbReference>
<dbReference type="Gene3D" id="3.10.450.50">
    <property type="match status" value="1"/>
</dbReference>
<reference evidence="1 2" key="1">
    <citation type="submission" date="2019-03" db="EMBL/GenBank/DDBJ databases">
        <title>Genomic Encyclopedia of Archaeal and Bacterial Type Strains, Phase II (KMG-II): from individual species to whole genera.</title>
        <authorList>
            <person name="Goeker M."/>
        </authorList>
    </citation>
    <scope>NUCLEOTIDE SEQUENCE [LARGE SCALE GENOMIC DNA]</scope>
    <source>
        <strain evidence="1 2">DSM 45499</strain>
    </source>
</reference>
<sequence>MLDPIELADRYVAVWNEPSSEVRRATVGALWADDGMHFLQPPDEAAKAAERLSLVAVFQARGHDQLTARVERAYDEFVAPGTMTFRRHGDVARVHDVVRLGWEAVSGDAVVGWGTDVLLLDADGRIRADYQFIEA</sequence>
<dbReference type="OrthoDB" id="8722217at2"/>
<dbReference type="AlphaFoldDB" id="A0A4R7VRB9"/>
<evidence type="ECO:0000313" key="1">
    <source>
        <dbReference type="EMBL" id="TDV52202.1"/>
    </source>
</evidence>
<protein>
    <recommendedName>
        <fullName evidence="3">SnoaL-like protein</fullName>
    </recommendedName>
</protein>
<organism evidence="1 2">
    <name type="scientific">Actinophytocola oryzae</name>
    <dbReference type="NCBI Taxonomy" id="502181"/>
    <lineage>
        <taxon>Bacteria</taxon>
        <taxon>Bacillati</taxon>
        <taxon>Actinomycetota</taxon>
        <taxon>Actinomycetes</taxon>
        <taxon>Pseudonocardiales</taxon>
        <taxon>Pseudonocardiaceae</taxon>
    </lineage>
</organism>
<dbReference type="EMBL" id="SOCP01000005">
    <property type="protein sequence ID" value="TDV52202.1"/>
    <property type="molecule type" value="Genomic_DNA"/>
</dbReference>
<keyword evidence="2" id="KW-1185">Reference proteome</keyword>
<comment type="caution">
    <text evidence="1">The sequence shown here is derived from an EMBL/GenBank/DDBJ whole genome shotgun (WGS) entry which is preliminary data.</text>
</comment>
<dbReference type="InterPro" id="IPR032710">
    <property type="entry name" value="NTF2-like_dom_sf"/>
</dbReference>
<proteinExistence type="predicted"/>
<evidence type="ECO:0000313" key="2">
    <source>
        <dbReference type="Proteomes" id="UP000294927"/>
    </source>
</evidence>
<gene>
    <name evidence="1" type="ORF">CLV71_105333</name>
</gene>
<name>A0A4R7VRB9_9PSEU</name>
<dbReference type="RefSeq" id="WP_133903595.1">
    <property type="nucleotide sequence ID" value="NZ_SOCP01000005.1"/>
</dbReference>
<evidence type="ECO:0008006" key="3">
    <source>
        <dbReference type="Google" id="ProtNLM"/>
    </source>
</evidence>
<accession>A0A4R7VRB9</accession>